<keyword evidence="3" id="KW-1185">Reference proteome</keyword>
<keyword evidence="1" id="KW-0812">Transmembrane</keyword>
<keyword evidence="1" id="KW-1133">Transmembrane helix</keyword>
<dbReference type="Proteomes" id="UP000607435">
    <property type="component" value="Unassembled WGS sequence"/>
</dbReference>
<proteinExistence type="predicted"/>
<feature type="transmembrane region" description="Helical" evidence="1">
    <location>
        <begin position="115"/>
        <end position="136"/>
    </location>
</feature>
<gene>
    <name evidence="2" type="ORF">H6H04_01255</name>
</gene>
<feature type="transmembrane region" description="Helical" evidence="1">
    <location>
        <begin position="148"/>
        <end position="170"/>
    </location>
</feature>
<evidence type="ECO:0000313" key="2">
    <source>
        <dbReference type="EMBL" id="MBC3844992.1"/>
    </source>
</evidence>
<organism evidence="2 3">
    <name type="scientific">Winogradskyella echinorum</name>
    <dbReference type="NCBI Taxonomy" id="538189"/>
    <lineage>
        <taxon>Bacteria</taxon>
        <taxon>Pseudomonadati</taxon>
        <taxon>Bacteroidota</taxon>
        <taxon>Flavobacteriia</taxon>
        <taxon>Flavobacteriales</taxon>
        <taxon>Flavobacteriaceae</taxon>
        <taxon>Winogradskyella</taxon>
    </lineage>
</organism>
<comment type="caution">
    <text evidence="2">The sequence shown here is derived from an EMBL/GenBank/DDBJ whole genome shotgun (WGS) entry which is preliminary data.</text>
</comment>
<dbReference type="EMBL" id="JACOME010000001">
    <property type="protein sequence ID" value="MBC3844992.1"/>
    <property type="molecule type" value="Genomic_DNA"/>
</dbReference>
<reference evidence="2 3" key="1">
    <citation type="submission" date="2020-08" db="EMBL/GenBank/DDBJ databases">
        <title>Winogradskyella ouciana sp. nov., isolated from the hadal seawater of the Mariana Trench.</title>
        <authorList>
            <person name="He X."/>
        </authorList>
    </citation>
    <scope>NUCLEOTIDE SEQUENCE [LARGE SCALE GENOMIC DNA]</scope>
    <source>
        <strain evidence="2 3">KCTC 22026</strain>
    </source>
</reference>
<evidence type="ECO:0000256" key="1">
    <source>
        <dbReference type="SAM" id="Phobius"/>
    </source>
</evidence>
<protein>
    <submittedName>
        <fullName evidence="2">DUF3667 domain-containing protein</fullName>
    </submittedName>
</protein>
<sequence>MIQNRLTPKVLAAQVNEQFISIDNKFLRTFIDLFKKPEEVIDGYIHGTRKKYIDVLQYFAISLTLAGIQVFLMTTFFRDALDFESEFLNTIAEAPGNENNPFLNSDFESTSKYQGLIYIVMVPFSAIGSWIVYYFLGDKRYNFTEHLVLNLYYSAQIIIITAILSILFLIFGLNYLIVSTIITIPTFIYFWYVLKRLFKEGFWETTAKFILVMLVYIFAFILMMLIVGLIIGMVIYLNK</sequence>
<evidence type="ECO:0000313" key="3">
    <source>
        <dbReference type="Proteomes" id="UP000607435"/>
    </source>
</evidence>
<keyword evidence="1" id="KW-0472">Membrane</keyword>
<feature type="transmembrane region" description="Helical" evidence="1">
    <location>
        <begin position="206"/>
        <end position="237"/>
    </location>
</feature>
<name>A0ABR6XWV4_9FLAO</name>
<feature type="transmembrane region" description="Helical" evidence="1">
    <location>
        <begin position="55"/>
        <end position="77"/>
    </location>
</feature>
<accession>A0ABR6XWV4</accession>
<dbReference type="InterPro" id="IPR022134">
    <property type="entry name" value="DUF3667"/>
</dbReference>
<feature type="transmembrane region" description="Helical" evidence="1">
    <location>
        <begin position="176"/>
        <end position="194"/>
    </location>
</feature>
<dbReference type="Pfam" id="PF12412">
    <property type="entry name" value="DUF3667"/>
    <property type="match status" value="1"/>
</dbReference>
<dbReference type="RefSeq" id="WP_186844124.1">
    <property type="nucleotide sequence ID" value="NZ_JACOME010000001.1"/>
</dbReference>